<dbReference type="OMA" id="EYKVMSS"/>
<dbReference type="InterPro" id="IPR045864">
    <property type="entry name" value="aa-tRNA-synth_II/BPL/LPL"/>
</dbReference>
<keyword evidence="10" id="KW-1185">Reference proteome</keyword>
<reference evidence="9" key="2">
    <citation type="submission" date="2025-09" db="UniProtKB">
        <authorList>
            <consortium name="Ensembl"/>
        </authorList>
    </citation>
    <scope>IDENTIFICATION</scope>
</reference>
<dbReference type="PRINTS" id="PR01042">
    <property type="entry name" value="TRNASYNTHASP"/>
</dbReference>
<evidence type="ECO:0000256" key="7">
    <source>
        <dbReference type="ARBA" id="ARBA00023146"/>
    </source>
</evidence>
<protein>
    <recommendedName>
        <fullName evidence="2">asparagine--tRNA ligase</fullName>
        <ecNumber evidence="2">6.1.1.22</ecNumber>
    </recommendedName>
</protein>
<evidence type="ECO:0000256" key="2">
    <source>
        <dbReference type="ARBA" id="ARBA00012816"/>
    </source>
</evidence>
<keyword evidence="5" id="KW-0067">ATP-binding</keyword>
<dbReference type="Pfam" id="PF00152">
    <property type="entry name" value="tRNA-synt_2"/>
    <property type="match status" value="1"/>
</dbReference>
<dbReference type="InterPro" id="IPR004522">
    <property type="entry name" value="Asn-tRNA-ligase"/>
</dbReference>
<name>A0A8C5IC76_JUNHY</name>
<evidence type="ECO:0000256" key="3">
    <source>
        <dbReference type="ARBA" id="ARBA00022598"/>
    </source>
</evidence>
<evidence type="ECO:0000313" key="9">
    <source>
        <dbReference type="Ensembl" id="ENSJHYP00000001294.1"/>
    </source>
</evidence>
<dbReference type="GO" id="GO:0005524">
    <property type="term" value="F:ATP binding"/>
    <property type="evidence" value="ECO:0007669"/>
    <property type="project" value="UniProtKB-KW"/>
</dbReference>
<dbReference type="InterPro" id="IPR004364">
    <property type="entry name" value="Aa-tRNA-synt_II"/>
</dbReference>
<dbReference type="NCBIfam" id="TIGR00457">
    <property type="entry name" value="asnS"/>
    <property type="match status" value="1"/>
</dbReference>
<evidence type="ECO:0000256" key="5">
    <source>
        <dbReference type="ARBA" id="ARBA00022840"/>
    </source>
</evidence>
<evidence type="ECO:0000256" key="1">
    <source>
        <dbReference type="ARBA" id="ARBA00008226"/>
    </source>
</evidence>
<comment type="similarity">
    <text evidence="1">Belongs to the class-II aminoacyl-tRNA synthetase family.</text>
</comment>
<dbReference type="PROSITE" id="PS50862">
    <property type="entry name" value="AA_TRNA_LIGASE_II"/>
    <property type="match status" value="1"/>
</dbReference>
<dbReference type="Ensembl" id="ENSJHYT00000001615.1">
    <property type="protein sequence ID" value="ENSJHYP00000001294.1"/>
    <property type="gene ID" value="ENSJHYG00000001116.1"/>
</dbReference>
<evidence type="ECO:0000256" key="6">
    <source>
        <dbReference type="ARBA" id="ARBA00022917"/>
    </source>
</evidence>
<dbReference type="GO" id="GO:0006421">
    <property type="term" value="P:asparaginyl-tRNA aminoacylation"/>
    <property type="evidence" value="ECO:0007669"/>
    <property type="project" value="InterPro"/>
</dbReference>
<organism evidence="9 10">
    <name type="scientific">Junco hyemalis</name>
    <name type="common">Dark-eyed junco</name>
    <dbReference type="NCBI Taxonomy" id="40217"/>
    <lineage>
        <taxon>Eukaryota</taxon>
        <taxon>Metazoa</taxon>
        <taxon>Chordata</taxon>
        <taxon>Craniata</taxon>
        <taxon>Vertebrata</taxon>
        <taxon>Euteleostomi</taxon>
        <taxon>Archelosauria</taxon>
        <taxon>Archosauria</taxon>
        <taxon>Dinosauria</taxon>
        <taxon>Saurischia</taxon>
        <taxon>Theropoda</taxon>
        <taxon>Coelurosauria</taxon>
        <taxon>Aves</taxon>
        <taxon>Neognathae</taxon>
        <taxon>Neoaves</taxon>
        <taxon>Telluraves</taxon>
        <taxon>Australaves</taxon>
        <taxon>Passeriformes</taxon>
        <taxon>Passerellidae</taxon>
        <taxon>Junco</taxon>
    </lineage>
</organism>
<dbReference type="Gene3D" id="3.30.930.10">
    <property type="entry name" value="Bira Bifunctional Protein, Domain 2"/>
    <property type="match status" value="1"/>
</dbReference>
<keyword evidence="4" id="KW-0547">Nucleotide-binding</keyword>
<feature type="domain" description="Aminoacyl-transfer RNA synthetases class-II family profile" evidence="8">
    <location>
        <begin position="10"/>
        <end position="246"/>
    </location>
</feature>
<dbReference type="AlphaFoldDB" id="A0A8C5IC76"/>
<dbReference type="Proteomes" id="UP000694408">
    <property type="component" value="Unplaced"/>
</dbReference>
<keyword evidence="6" id="KW-0648">Protein biosynthesis</keyword>
<dbReference type="PANTHER" id="PTHR22594:SF34">
    <property type="entry name" value="ASPARAGINE--TRNA LIGASE, MITOCHONDRIAL-RELATED"/>
    <property type="match status" value="1"/>
</dbReference>
<accession>A0A8C5IC76</accession>
<keyword evidence="3" id="KW-0436">Ligase</keyword>
<dbReference type="InterPro" id="IPR002312">
    <property type="entry name" value="Asp/Asn-tRNA-synth_IIb"/>
</dbReference>
<keyword evidence="7" id="KW-0030">Aminoacyl-tRNA synthetase</keyword>
<sequence length="268" mass="31659">ISEPFAMAYEKVYTFGPTFRAEKSNTQRHAAEFWMIEPEIAFADINDDMDLMEDFLKFVVKRVMERCSQDIKFFETWVDKNLSTRLNDFLTKPFTRVNYTEGIKILQEAQKNGHKFQYPDIHWGIDLMSEHERYLTEEHFKGPIFLTDYPKDIKAFYMKQNPDGKTVAAVDLLLPEVGELCGGSQREEDYDKLLQRMKELNMNIEGYQWYLDLRRYGGCVHSGFGLGFDRLLMFLTGIQNIRDVQPYPRTYKEIPHSTLLSDYKSFIR</sequence>
<reference evidence="9" key="1">
    <citation type="submission" date="2025-08" db="UniProtKB">
        <authorList>
            <consortium name="Ensembl"/>
        </authorList>
    </citation>
    <scope>IDENTIFICATION</scope>
</reference>
<proteinExistence type="inferred from homology"/>
<evidence type="ECO:0000259" key="8">
    <source>
        <dbReference type="PROSITE" id="PS50862"/>
    </source>
</evidence>
<evidence type="ECO:0000313" key="10">
    <source>
        <dbReference type="Proteomes" id="UP000694408"/>
    </source>
</evidence>
<dbReference type="InterPro" id="IPR006195">
    <property type="entry name" value="aa-tRNA-synth_II"/>
</dbReference>
<dbReference type="EC" id="6.1.1.22" evidence="2"/>
<dbReference type="PANTHER" id="PTHR22594">
    <property type="entry name" value="ASPARTYL/LYSYL-TRNA SYNTHETASE"/>
    <property type="match status" value="1"/>
</dbReference>
<dbReference type="GO" id="GO:0004816">
    <property type="term" value="F:asparagine-tRNA ligase activity"/>
    <property type="evidence" value="ECO:0007669"/>
    <property type="project" value="UniProtKB-EC"/>
</dbReference>
<dbReference type="SUPFAM" id="SSF55681">
    <property type="entry name" value="Class II aaRS and biotin synthetases"/>
    <property type="match status" value="1"/>
</dbReference>
<evidence type="ECO:0000256" key="4">
    <source>
        <dbReference type="ARBA" id="ARBA00022741"/>
    </source>
</evidence>